<gene>
    <name evidence="1" type="ORF">DNFV4_04546</name>
</gene>
<organism evidence="1 2">
    <name type="scientific">Nitrospira tepida</name>
    <dbReference type="NCBI Taxonomy" id="2973512"/>
    <lineage>
        <taxon>Bacteria</taxon>
        <taxon>Pseudomonadati</taxon>
        <taxon>Nitrospirota</taxon>
        <taxon>Nitrospiria</taxon>
        <taxon>Nitrospirales</taxon>
        <taxon>Nitrospiraceae</taxon>
        <taxon>Nitrospira</taxon>
    </lineage>
</organism>
<reference evidence="1" key="1">
    <citation type="submission" date="2022-10" db="EMBL/GenBank/DDBJ databases">
        <authorList>
            <person name="Koch H."/>
        </authorList>
    </citation>
    <scope>NUCLEOTIDE SEQUENCE</scope>
    <source>
        <strain evidence="1">DNF</strain>
    </source>
</reference>
<keyword evidence="2" id="KW-1185">Reference proteome</keyword>
<evidence type="ECO:0000313" key="2">
    <source>
        <dbReference type="Proteomes" id="UP001179121"/>
    </source>
</evidence>
<evidence type="ECO:0000313" key="1">
    <source>
        <dbReference type="EMBL" id="CAI4034102.1"/>
    </source>
</evidence>
<protein>
    <submittedName>
        <fullName evidence="1">Uncharacterized protein</fullName>
    </submittedName>
</protein>
<sequence>MYARRSEICSIRECGRYDEEIVHGMIEATGYWSLFMKIVCAWCQREGKPGFIREIHPTVDQRVSHGICQAHSEVYHARLRAGLKRVYPVEGQLRSDPAGVG</sequence>
<dbReference type="KEGG" id="nti:DNFV4_04546"/>
<accession>A0AA86N3Q0</accession>
<proteinExistence type="predicted"/>
<dbReference type="EMBL" id="OX365700">
    <property type="protein sequence ID" value="CAI4034102.1"/>
    <property type="molecule type" value="Genomic_DNA"/>
</dbReference>
<dbReference type="Proteomes" id="UP001179121">
    <property type="component" value="Chromosome"/>
</dbReference>
<dbReference type="AlphaFoldDB" id="A0AA86N3Q0"/>
<name>A0AA86N3Q0_9BACT</name>